<feature type="domain" description="Thiolase C-terminal" evidence="9">
    <location>
        <begin position="310"/>
        <end position="431"/>
    </location>
</feature>
<proteinExistence type="inferred from homology"/>
<comment type="caution">
    <text evidence="10">The sequence shown here is derived from an EMBL/GenBank/DDBJ whole genome shotgun (WGS) entry which is preliminary data.</text>
</comment>
<dbReference type="GO" id="GO:0006635">
    <property type="term" value="P:fatty acid beta-oxidation"/>
    <property type="evidence" value="ECO:0007669"/>
    <property type="project" value="TreeGrafter"/>
</dbReference>
<dbReference type="PROSITE" id="PS00737">
    <property type="entry name" value="THIOLASE_2"/>
    <property type="match status" value="1"/>
</dbReference>
<dbReference type="InterPro" id="IPR020613">
    <property type="entry name" value="Thiolase_CS"/>
</dbReference>
<dbReference type="SUPFAM" id="SSF53901">
    <property type="entry name" value="Thiolase-like"/>
    <property type="match status" value="2"/>
</dbReference>
<evidence type="ECO:0000313" key="10">
    <source>
        <dbReference type="EMBL" id="TVZ03982.1"/>
    </source>
</evidence>
<keyword evidence="3 7" id="KW-0808">Transferase</keyword>
<dbReference type="InterPro" id="IPR050215">
    <property type="entry name" value="Thiolase-like_sf_Thiolase"/>
</dbReference>
<evidence type="ECO:0000259" key="8">
    <source>
        <dbReference type="Pfam" id="PF00108"/>
    </source>
</evidence>
<evidence type="ECO:0000256" key="5">
    <source>
        <dbReference type="ARBA" id="ARBA00024073"/>
    </source>
</evidence>
<dbReference type="PANTHER" id="PTHR43853">
    <property type="entry name" value="3-KETOACYL-COA THIOLASE, PEROXISOMAL"/>
    <property type="match status" value="1"/>
</dbReference>
<dbReference type="InterPro" id="IPR016039">
    <property type="entry name" value="Thiolase-like"/>
</dbReference>
<dbReference type="NCBIfam" id="TIGR01930">
    <property type="entry name" value="AcCoA-C-Actrans"/>
    <property type="match status" value="1"/>
</dbReference>
<feature type="active site" description="Proton acceptor" evidence="6">
    <location>
        <position position="419"/>
    </location>
</feature>
<dbReference type="InterPro" id="IPR020615">
    <property type="entry name" value="Thiolase_acyl_enz_int_AS"/>
</dbReference>
<keyword evidence="11" id="KW-1185">Reference proteome</keyword>
<dbReference type="GO" id="GO:0010124">
    <property type="term" value="P:phenylacetate catabolic process"/>
    <property type="evidence" value="ECO:0007669"/>
    <property type="project" value="TreeGrafter"/>
</dbReference>
<feature type="active site" description="Proton acceptor" evidence="6">
    <location>
        <position position="389"/>
    </location>
</feature>
<dbReference type="Pfam" id="PF02803">
    <property type="entry name" value="Thiolase_C"/>
    <property type="match status" value="1"/>
</dbReference>
<dbReference type="EC" id="2.3.1.16" evidence="5"/>
<dbReference type="Gene3D" id="3.40.47.10">
    <property type="match status" value="2"/>
</dbReference>
<evidence type="ECO:0000256" key="6">
    <source>
        <dbReference type="PIRSR" id="PIRSR000429-1"/>
    </source>
</evidence>
<reference evidence="10 11" key="1">
    <citation type="submission" date="2018-11" db="EMBL/GenBank/DDBJ databases">
        <title>Trebonia kvetii gen.nov., sp.nov., a novel acidophilic actinobacterium, and proposal of the new actinobacterial family Treboniaceae fam. nov.</title>
        <authorList>
            <person name="Rapoport D."/>
            <person name="Sagova-Mareckova M."/>
            <person name="Sedlacek I."/>
            <person name="Provaznik J."/>
            <person name="Kralova S."/>
            <person name="Pavlinic D."/>
            <person name="Benes V."/>
            <person name="Kopecky J."/>
        </authorList>
    </citation>
    <scope>NUCLEOTIDE SEQUENCE [LARGE SCALE GENOMIC DNA]</scope>
    <source>
        <strain evidence="10 11">15Tr583</strain>
    </source>
</reference>
<dbReference type="CDD" id="cd00751">
    <property type="entry name" value="thiolase"/>
    <property type="match status" value="1"/>
</dbReference>
<sequence>MVALRRDEHHSGGRRRALWSPRPVTYGERNGRYVERQVRVSSVFVVDACRTPIGKVKGALSEVRPDHLAADILRALVARSPGLDVTAIDDVYWGAANQAGEDNRNVARMAVLLAGLPVEIPGATVNRLCGSGMEAVSDAARAIAAGDIDVAVAGGTESMTRAPFVVQRSGEPWARSLETADTRLGWRLVSPRMQEMYPPISLGETAENVADRYGVTRERQDEFALRSHQRAAAARDAGRFDAELVPVTTAKGELASDEGIKGSITLEELAAKRPAFRKDGTVTGGNSSPLNDGAAALLLMSEEAVSRSGLTPLARYVGASAAGVHPDYMGIGPVPAMTRVLARAGWRTEDLDLVELNEAFAAQSVACADELKLDPEKVNVNGGAIAIGHPLGCSGARIVTTLLHEMRRRGVARGAASMCIGVGQGIATLWEAC</sequence>
<evidence type="ECO:0000256" key="2">
    <source>
        <dbReference type="ARBA" id="ARBA00010982"/>
    </source>
</evidence>
<keyword evidence="4 7" id="KW-0012">Acyltransferase</keyword>
<gene>
    <name evidence="10" type="ORF">EAS64_16295</name>
</gene>
<dbReference type="InterPro" id="IPR020616">
    <property type="entry name" value="Thiolase_N"/>
</dbReference>
<comment type="pathway">
    <text evidence="1">Lipid metabolism.</text>
</comment>
<evidence type="ECO:0000256" key="1">
    <source>
        <dbReference type="ARBA" id="ARBA00005189"/>
    </source>
</evidence>
<dbReference type="InterPro" id="IPR020617">
    <property type="entry name" value="Thiolase_C"/>
</dbReference>
<accession>A0A6P2BY04</accession>
<evidence type="ECO:0000256" key="4">
    <source>
        <dbReference type="ARBA" id="ARBA00023315"/>
    </source>
</evidence>
<dbReference type="PIRSF" id="PIRSF000429">
    <property type="entry name" value="Ac-CoA_Ac_transf"/>
    <property type="match status" value="1"/>
</dbReference>
<dbReference type="Pfam" id="PF00108">
    <property type="entry name" value="Thiolase_N"/>
    <property type="match status" value="1"/>
</dbReference>
<evidence type="ECO:0000313" key="11">
    <source>
        <dbReference type="Proteomes" id="UP000460272"/>
    </source>
</evidence>
<evidence type="ECO:0000256" key="3">
    <source>
        <dbReference type="ARBA" id="ARBA00022679"/>
    </source>
</evidence>
<dbReference type="Proteomes" id="UP000460272">
    <property type="component" value="Unassembled WGS sequence"/>
</dbReference>
<name>A0A6P2BY04_9ACTN</name>
<dbReference type="AlphaFoldDB" id="A0A6P2BY04"/>
<organism evidence="10 11">
    <name type="scientific">Trebonia kvetii</name>
    <dbReference type="NCBI Taxonomy" id="2480626"/>
    <lineage>
        <taxon>Bacteria</taxon>
        <taxon>Bacillati</taxon>
        <taxon>Actinomycetota</taxon>
        <taxon>Actinomycetes</taxon>
        <taxon>Streptosporangiales</taxon>
        <taxon>Treboniaceae</taxon>
        <taxon>Trebonia</taxon>
    </lineage>
</organism>
<evidence type="ECO:0000259" key="9">
    <source>
        <dbReference type="Pfam" id="PF02803"/>
    </source>
</evidence>
<dbReference type="FunFam" id="3.40.47.10:FF:000010">
    <property type="entry name" value="Acetyl-CoA acetyltransferase (Thiolase)"/>
    <property type="match status" value="1"/>
</dbReference>
<dbReference type="PANTHER" id="PTHR43853:SF2">
    <property type="entry name" value="3-OXOADIPYL-COA_3-OXO-5,6-DEHYDROSUBERYL-COA THIOLASE"/>
    <property type="match status" value="1"/>
</dbReference>
<dbReference type="InterPro" id="IPR020610">
    <property type="entry name" value="Thiolase_AS"/>
</dbReference>
<feature type="active site" description="Acyl-thioester intermediate" evidence="6">
    <location>
        <position position="129"/>
    </location>
</feature>
<dbReference type="EMBL" id="RPFW01000003">
    <property type="protein sequence ID" value="TVZ03982.1"/>
    <property type="molecule type" value="Genomic_DNA"/>
</dbReference>
<dbReference type="PROSITE" id="PS00099">
    <property type="entry name" value="THIOLASE_3"/>
    <property type="match status" value="1"/>
</dbReference>
<feature type="domain" description="Thiolase N-terminal" evidence="8">
    <location>
        <begin position="43"/>
        <end position="303"/>
    </location>
</feature>
<dbReference type="GO" id="GO:0005737">
    <property type="term" value="C:cytoplasm"/>
    <property type="evidence" value="ECO:0007669"/>
    <property type="project" value="UniProtKB-ARBA"/>
</dbReference>
<dbReference type="GO" id="GO:0003988">
    <property type="term" value="F:acetyl-CoA C-acyltransferase activity"/>
    <property type="evidence" value="ECO:0007669"/>
    <property type="project" value="UniProtKB-EC"/>
</dbReference>
<dbReference type="OrthoDB" id="3761315at2"/>
<evidence type="ECO:0000256" key="7">
    <source>
        <dbReference type="RuleBase" id="RU003557"/>
    </source>
</evidence>
<dbReference type="PROSITE" id="PS00098">
    <property type="entry name" value="THIOLASE_1"/>
    <property type="match status" value="1"/>
</dbReference>
<comment type="similarity">
    <text evidence="2 7">Belongs to the thiolase-like superfamily. Thiolase family.</text>
</comment>
<protein>
    <recommendedName>
        <fullName evidence="5">acetyl-CoA C-acyltransferase</fullName>
        <ecNumber evidence="5">2.3.1.16</ecNumber>
    </recommendedName>
</protein>
<dbReference type="InterPro" id="IPR002155">
    <property type="entry name" value="Thiolase"/>
</dbReference>